<reference evidence="2" key="1">
    <citation type="submission" date="2021-05" db="EMBL/GenBank/DDBJ databases">
        <authorList>
            <person name="Alioto T."/>
            <person name="Alioto T."/>
            <person name="Gomez Garrido J."/>
        </authorList>
    </citation>
    <scope>NUCLEOTIDE SEQUENCE</scope>
</reference>
<evidence type="ECO:0000313" key="2">
    <source>
        <dbReference type="EMBL" id="CAG6698262.1"/>
    </source>
</evidence>
<evidence type="ECO:0008006" key="3">
    <source>
        <dbReference type="Google" id="ProtNLM"/>
    </source>
</evidence>
<feature type="signal peptide" evidence="1">
    <location>
        <begin position="1"/>
        <end position="15"/>
    </location>
</feature>
<feature type="chain" id="PRO_5034882244" description="Secreted protein" evidence="1">
    <location>
        <begin position="16"/>
        <end position="138"/>
    </location>
</feature>
<proteinExistence type="predicted"/>
<name>A0A8D8U8X9_9HEMI</name>
<keyword evidence="1" id="KW-0732">Signal</keyword>
<protein>
    <recommendedName>
        <fullName evidence="3">Secreted protein</fullName>
    </recommendedName>
</protein>
<organism evidence="2">
    <name type="scientific">Cacopsylla melanoneura</name>
    <dbReference type="NCBI Taxonomy" id="428564"/>
    <lineage>
        <taxon>Eukaryota</taxon>
        <taxon>Metazoa</taxon>
        <taxon>Ecdysozoa</taxon>
        <taxon>Arthropoda</taxon>
        <taxon>Hexapoda</taxon>
        <taxon>Insecta</taxon>
        <taxon>Pterygota</taxon>
        <taxon>Neoptera</taxon>
        <taxon>Paraneoptera</taxon>
        <taxon>Hemiptera</taxon>
        <taxon>Sternorrhyncha</taxon>
        <taxon>Psylloidea</taxon>
        <taxon>Psyllidae</taxon>
        <taxon>Psyllinae</taxon>
        <taxon>Cacopsylla</taxon>
    </lineage>
</organism>
<evidence type="ECO:0000256" key="1">
    <source>
        <dbReference type="SAM" id="SignalP"/>
    </source>
</evidence>
<accession>A0A8D8U8X9</accession>
<dbReference type="AlphaFoldDB" id="A0A8D8U8X9"/>
<dbReference type="EMBL" id="HBUF01337148">
    <property type="protein sequence ID" value="CAG6698262.1"/>
    <property type="molecule type" value="Transcribed_RNA"/>
</dbReference>
<sequence>MHLLVWFWFCKSTLGQRWVHFRPELNLVRCSARRLVSYPTHSFASQCCILITRCTHRRIRSGRIIFIICRIIDKPIVLFFDISFEFEAMFLGPQTQVLAYECFESTPGTCSEVYVCPSDIRGVFLIANVRSGSGAVTP</sequence>